<evidence type="ECO:0000313" key="3">
    <source>
        <dbReference type="Proteomes" id="UP000290475"/>
    </source>
</evidence>
<dbReference type="PANTHER" id="PTHR37305">
    <property type="entry name" value="INTEGRAL MEMBRANE PROTEIN-RELATED"/>
    <property type="match status" value="1"/>
</dbReference>
<keyword evidence="1" id="KW-1133">Transmembrane helix</keyword>
<keyword evidence="1" id="KW-0812">Transmembrane</keyword>
<feature type="transmembrane region" description="Helical" evidence="1">
    <location>
        <begin position="12"/>
        <end position="33"/>
    </location>
</feature>
<sequence>MFTLLKQETYKLLKRPSFIVFWLFLIVFQLAMAIFEKVYPQTFQPENLFLNDFYAPVVIVFYIIAVGSTQLSSENQYGTLKALLYRQYSSSKVLVSKWLTLLGCALCLYSSSLVMTLLLKVIFFQNKFGLNLQVSTHQPIWQAMLMNTVSEFLTLLFLAAFVLLLATLFDNSTPAIIVGISAYFVVSVFNQLMFMLIDQHDWLKWNPVNMLNFGAQLNSPKLSSLTHLGINQIMIGYIAYGSIFLILGLVVFRRRNLR</sequence>
<reference evidence="2 3" key="1">
    <citation type="submission" date="2017-01" db="EMBL/GenBank/DDBJ databases">
        <title>Lactobacillus chiayiensis sp. nov., a lactic acid bacterium isolated from compost.</title>
        <authorList>
            <person name="Huang C.-H."/>
        </authorList>
    </citation>
    <scope>NUCLEOTIDE SEQUENCE [LARGE SCALE GENOMIC DNA]</scope>
    <source>
        <strain evidence="3">chh01</strain>
    </source>
</reference>
<feature type="transmembrane region" description="Helical" evidence="1">
    <location>
        <begin position="176"/>
        <end position="197"/>
    </location>
</feature>
<organism evidence="2 3">
    <name type="scientific">Lacticaseibacillus chiayiensis</name>
    <dbReference type="NCBI Taxonomy" id="2100821"/>
    <lineage>
        <taxon>Bacteria</taxon>
        <taxon>Bacillati</taxon>
        <taxon>Bacillota</taxon>
        <taxon>Bacilli</taxon>
        <taxon>Lactobacillales</taxon>
        <taxon>Lactobacillaceae</taxon>
        <taxon>Lacticaseibacillus</taxon>
    </lineage>
</organism>
<dbReference type="Proteomes" id="UP000290475">
    <property type="component" value="Unassembled WGS sequence"/>
</dbReference>
<protein>
    <submittedName>
        <fullName evidence="2">ABC transporter permease</fullName>
    </submittedName>
</protein>
<evidence type="ECO:0000313" key="2">
    <source>
        <dbReference type="EMBL" id="RXT19491.1"/>
    </source>
</evidence>
<proteinExistence type="predicted"/>
<gene>
    <name evidence="2" type="ORF">BVJ53_11585</name>
</gene>
<dbReference type="RefSeq" id="WP_129302541.1">
    <property type="nucleotide sequence ID" value="NZ_CP187176.1"/>
</dbReference>
<feature type="transmembrane region" description="Helical" evidence="1">
    <location>
        <begin position="230"/>
        <end position="252"/>
    </location>
</feature>
<name>A0A4Q1TMV0_9LACO</name>
<feature type="transmembrane region" description="Helical" evidence="1">
    <location>
        <begin position="94"/>
        <end position="124"/>
    </location>
</feature>
<dbReference type="AlphaFoldDB" id="A0A4Q1TMV0"/>
<feature type="transmembrane region" description="Helical" evidence="1">
    <location>
        <begin position="53"/>
        <end position="73"/>
    </location>
</feature>
<dbReference type="EMBL" id="MSSM01000031">
    <property type="protein sequence ID" value="RXT19491.1"/>
    <property type="molecule type" value="Genomic_DNA"/>
</dbReference>
<keyword evidence="1" id="KW-0472">Membrane</keyword>
<dbReference type="PANTHER" id="PTHR37305:SF1">
    <property type="entry name" value="MEMBRANE PROTEIN"/>
    <property type="match status" value="1"/>
</dbReference>
<feature type="transmembrane region" description="Helical" evidence="1">
    <location>
        <begin position="144"/>
        <end position="169"/>
    </location>
</feature>
<dbReference type="Pfam" id="PF12730">
    <property type="entry name" value="ABC2_membrane_4"/>
    <property type="match status" value="1"/>
</dbReference>
<accession>A0A4Q1TMV0</accession>
<comment type="caution">
    <text evidence="2">The sequence shown here is derived from an EMBL/GenBank/DDBJ whole genome shotgun (WGS) entry which is preliminary data.</text>
</comment>
<evidence type="ECO:0000256" key="1">
    <source>
        <dbReference type="SAM" id="Phobius"/>
    </source>
</evidence>